<sequence length="134" mass="15793">MKWKLIILIFMIISCNKKESDKIVTSDNSASYFRRKLDDKKLMDSLNYLVLSKGDTLAYNELKGIHYIGEQKMTGILYYALIMSNKYNYKRASFDVYDILTINEKFLDQKTRAMADEYLIKSKKYKSKPAITKR</sequence>
<dbReference type="KEGG" id="ffl:HYN86_15880"/>
<organism evidence="1 2">
    <name type="scientific">Flavobacterium fluviale</name>
    <dbReference type="NCBI Taxonomy" id="2249356"/>
    <lineage>
        <taxon>Bacteria</taxon>
        <taxon>Pseudomonadati</taxon>
        <taxon>Bacteroidota</taxon>
        <taxon>Flavobacteriia</taxon>
        <taxon>Flavobacteriales</taxon>
        <taxon>Flavobacteriaceae</taxon>
        <taxon>Flavobacterium</taxon>
    </lineage>
</organism>
<dbReference type="Proteomes" id="UP000251561">
    <property type="component" value="Chromosome"/>
</dbReference>
<keyword evidence="2" id="KW-1185">Reference proteome</keyword>
<gene>
    <name evidence="1" type="ORF">HYN86_15880</name>
</gene>
<reference evidence="1 2" key="1">
    <citation type="submission" date="2018-06" db="EMBL/GenBank/DDBJ databases">
        <title>Genome sequencing of Flavobacterium.</title>
        <authorList>
            <person name="Baek M.-G."/>
            <person name="Yi H."/>
        </authorList>
    </citation>
    <scope>NUCLEOTIDE SEQUENCE [LARGE SCALE GENOMIC DNA]</scope>
    <source>
        <strain evidence="1 2">HYN0086</strain>
    </source>
</reference>
<proteinExistence type="predicted"/>
<protein>
    <recommendedName>
        <fullName evidence="3">DUF4296 domain-containing protein</fullName>
    </recommendedName>
</protein>
<accession>A0A344LVP9</accession>
<name>A0A344LVP9_9FLAO</name>
<evidence type="ECO:0000313" key="1">
    <source>
        <dbReference type="EMBL" id="AXB57991.1"/>
    </source>
</evidence>
<dbReference type="AlphaFoldDB" id="A0A344LVP9"/>
<dbReference type="RefSeq" id="WP_113678920.1">
    <property type="nucleotide sequence ID" value="NZ_CP030261.1"/>
</dbReference>
<evidence type="ECO:0000313" key="2">
    <source>
        <dbReference type="Proteomes" id="UP000251561"/>
    </source>
</evidence>
<evidence type="ECO:0008006" key="3">
    <source>
        <dbReference type="Google" id="ProtNLM"/>
    </source>
</evidence>
<dbReference type="EMBL" id="CP030261">
    <property type="protein sequence ID" value="AXB57991.1"/>
    <property type="molecule type" value="Genomic_DNA"/>
</dbReference>
<dbReference type="OrthoDB" id="1376788at2"/>
<dbReference type="PROSITE" id="PS51257">
    <property type="entry name" value="PROKAR_LIPOPROTEIN"/>
    <property type="match status" value="1"/>
</dbReference>